<name>A0A2T4H1V6_FUSCU</name>
<sequence length="78" mass="8331">VESESWNVAAADQITRGAVGDSNIEQGEDVGLTETASQLWTDAVRQNSLRDDASSITCVLLGLVQFASGDGFVNRKIF</sequence>
<proteinExistence type="predicted"/>
<dbReference type="OrthoDB" id="10442177at2759"/>
<comment type="caution">
    <text evidence="1">The sequence shown here is derived from an EMBL/GenBank/DDBJ whole genome shotgun (WGS) entry which is preliminary data.</text>
</comment>
<keyword evidence="2" id="KW-1185">Reference proteome</keyword>
<reference evidence="1 2" key="1">
    <citation type="submission" date="2018-02" db="EMBL/GenBank/DDBJ databases">
        <title>Fusarium culmorum secondary metabolites in fungal-bacterial-plant interactions.</title>
        <authorList>
            <person name="Schmidt R."/>
        </authorList>
    </citation>
    <scope>NUCLEOTIDE SEQUENCE [LARGE SCALE GENOMIC DNA]</scope>
    <source>
        <strain evidence="1 2">PV</strain>
    </source>
</reference>
<dbReference type="AlphaFoldDB" id="A0A2T4H1V6"/>
<feature type="non-terminal residue" evidence="1">
    <location>
        <position position="78"/>
    </location>
</feature>
<dbReference type="EMBL" id="PVEM01000003">
    <property type="protein sequence ID" value="PTD09757.1"/>
    <property type="molecule type" value="Genomic_DNA"/>
</dbReference>
<evidence type="ECO:0000313" key="2">
    <source>
        <dbReference type="Proteomes" id="UP000241587"/>
    </source>
</evidence>
<accession>A0A2T4H1V6</accession>
<protein>
    <submittedName>
        <fullName evidence="1">Uncharacterized protein</fullName>
    </submittedName>
</protein>
<dbReference type="Proteomes" id="UP000241587">
    <property type="component" value="Unassembled WGS sequence"/>
</dbReference>
<gene>
    <name evidence="1" type="ORF">FCULG_00008918</name>
</gene>
<feature type="non-terminal residue" evidence="1">
    <location>
        <position position="1"/>
    </location>
</feature>
<organism evidence="1 2">
    <name type="scientific">Fusarium culmorum</name>
    <dbReference type="NCBI Taxonomy" id="5516"/>
    <lineage>
        <taxon>Eukaryota</taxon>
        <taxon>Fungi</taxon>
        <taxon>Dikarya</taxon>
        <taxon>Ascomycota</taxon>
        <taxon>Pezizomycotina</taxon>
        <taxon>Sordariomycetes</taxon>
        <taxon>Hypocreomycetidae</taxon>
        <taxon>Hypocreales</taxon>
        <taxon>Nectriaceae</taxon>
        <taxon>Fusarium</taxon>
    </lineage>
</organism>
<evidence type="ECO:0000313" key="1">
    <source>
        <dbReference type="EMBL" id="PTD09757.1"/>
    </source>
</evidence>